<name>A0ABV2L9M2_9HYPH</name>
<protein>
    <recommendedName>
        <fullName evidence="2">YARHG domain-containing protein</fullName>
    </recommendedName>
</protein>
<dbReference type="Pfam" id="PF13308">
    <property type="entry name" value="YARHG"/>
    <property type="match status" value="1"/>
</dbReference>
<accession>A0ABV2L9M2</accession>
<feature type="chain" id="PRO_5045964448" description="YARHG domain-containing protein" evidence="1">
    <location>
        <begin position="27"/>
        <end position="108"/>
    </location>
</feature>
<proteinExistence type="predicted"/>
<feature type="domain" description="YARHG" evidence="2">
    <location>
        <begin position="19"/>
        <end position="102"/>
    </location>
</feature>
<sequence length="108" mass="11503">MRRLASRAATAAVLALALGASARAGAGDGADATRVIAQVDAADCDGLWTERNAIFKAAGYCFRSPRGIRTFGNAGCRFDDEADVPLSARERERVARIRATERRFGCTP</sequence>
<evidence type="ECO:0000259" key="2">
    <source>
        <dbReference type="SMART" id="SM01324"/>
    </source>
</evidence>
<dbReference type="SMART" id="SM01324">
    <property type="entry name" value="YARHG"/>
    <property type="match status" value="1"/>
</dbReference>
<keyword evidence="4" id="KW-1185">Reference proteome</keyword>
<dbReference type="RefSeq" id="WP_238282284.1">
    <property type="nucleotide sequence ID" value="NZ_BPQL01000161.1"/>
</dbReference>
<reference evidence="3 4" key="1">
    <citation type="submission" date="2024-06" db="EMBL/GenBank/DDBJ databases">
        <title>Genomic Encyclopedia of Type Strains, Phase IV (KMG-IV): sequencing the most valuable type-strain genomes for metagenomic binning, comparative biology and taxonomic classification.</title>
        <authorList>
            <person name="Goeker M."/>
        </authorList>
    </citation>
    <scope>NUCLEOTIDE SEQUENCE [LARGE SCALE GENOMIC DNA]</scope>
    <source>
        <strain evidence="3 4">DSM 21331</strain>
    </source>
</reference>
<dbReference type="EMBL" id="JBEPMM010000016">
    <property type="protein sequence ID" value="MET3694549.1"/>
    <property type="molecule type" value="Genomic_DNA"/>
</dbReference>
<evidence type="ECO:0000313" key="4">
    <source>
        <dbReference type="Proteomes" id="UP001549145"/>
    </source>
</evidence>
<dbReference type="InterPro" id="IPR025582">
    <property type="entry name" value="YARHG_dom"/>
</dbReference>
<evidence type="ECO:0000256" key="1">
    <source>
        <dbReference type="SAM" id="SignalP"/>
    </source>
</evidence>
<feature type="signal peptide" evidence="1">
    <location>
        <begin position="1"/>
        <end position="26"/>
    </location>
</feature>
<evidence type="ECO:0000313" key="3">
    <source>
        <dbReference type="EMBL" id="MET3694549.1"/>
    </source>
</evidence>
<comment type="caution">
    <text evidence="3">The sequence shown here is derived from an EMBL/GenBank/DDBJ whole genome shotgun (WGS) entry which is preliminary data.</text>
</comment>
<keyword evidence="1" id="KW-0732">Signal</keyword>
<organism evidence="3 4">
    <name type="scientific">Methylobacterium goesingense</name>
    <dbReference type="NCBI Taxonomy" id="243690"/>
    <lineage>
        <taxon>Bacteria</taxon>
        <taxon>Pseudomonadati</taxon>
        <taxon>Pseudomonadota</taxon>
        <taxon>Alphaproteobacteria</taxon>
        <taxon>Hyphomicrobiales</taxon>
        <taxon>Methylobacteriaceae</taxon>
        <taxon>Methylobacterium</taxon>
    </lineage>
</organism>
<dbReference type="Proteomes" id="UP001549145">
    <property type="component" value="Unassembled WGS sequence"/>
</dbReference>
<gene>
    <name evidence="3" type="ORF">ABID43_004111</name>
</gene>